<dbReference type="Gene3D" id="3.30.540.10">
    <property type="entry name" value="Fructose-1,6-Bisphosphatase, subunit A, domain 1"/>
    <property type="match status" value="1"/>
</dbReference>
<feature type="binding site" evidence="5">
    <location>
        <position position="89"/>
    </location>
    <ligand>
        <name>Mg(2+)</name>
        <dbReference type="ChEBI" id="CHEBI:18420"/>
        <label>1</label>
        <note>catalytic</note>
    </ligand>
</feature>
<dbReference type="AlphaFoldDB" id="A0A1G5PY47"/>
<feature type="binding site" evidence="5">
    <location>
        <position position="86"/>
    </location>
    <ligand>
        <name>Mg(2+)</name>
        <dbReference type="ChEBI" id="CHEBI:18420"/>
        <label>1</label>
        <note>catalytic</note>
    </ligand>
</feature>
<proteinExistence type="inferred from homology"/>
<keyword evidence="7" id="KW-1185">Reference proteome</keyword>
<sequence>MMPAIEELQSIIAEAARTELLPRFGAVARKKADGSLVTEADLAMQQRLATALAKRWPQIALLGEEMPAAQQQQLLDESREGLWLLDPLDGTTNFSMGLPFFSVSLALLVDGEIERGVVYDPIRDESFSAVKGEGAALDGAPLRDCAPDLPLANGIGAVDFKRLSSELACRVVSEPPFASQRNCGSSALDWCTLAAGRYHVYLHGRQKLWDYAAGSLILQEAGGRAATLEGEAVFTPRLAPRSVVAGADRELFERWFAWVGDTAG</sequence>
<evidence type="ECO:0000313" key="7">
    <source>
        <dbReference type="Proteomes" id="UP000199648"/>
    </source>
</evidence>
<dbReference type="RefSeq" id="WP_092993325.1">
    <property type="nucleotide sequence ID" value="NZ_FMWD01000003.1"/>
</dbReference>
<evidence type="ECO:0000256" key="5">
    <source>
        <dbReference type="PIRSR" id="PIRSR600760-2"/>
    </source>
</evidence>
<evidence type="ECO:0000256" key="4">
    <source>
        <dbReference type="ARBA" id="ARBA00022842"/>
    </source>
</evidence>
<dbReference type="InterPro" id="IPR020583">
    <property type="entry name" value="Inositol_monoP_metal-BS"/>
</dbReference>
<dbReference type="GO" id="GO:0007165">
    <property type="term" value="P:signal transduction"/>
    <property type="evidence" value="ECO:0007669"/>
    <property type="project" value="TreeGrafter"/>
</dbReference>
<dbReference type="OrthoDB" id="9785695at2"/>
<dbReference type="GO" id="GO:0006020">
    <property type="term" value="P:inositol metabolic process"/>
    <property type="evidence" value="ECO:0007669"/>
    <property type="project" value="TreeGrafter"/>
</dbReference>
<dbReference type="EMBL" id="FMWD01000003">
    <property type="protein sequence ID" value="SCZ54494.1"/>
    <property type="molecule type" value="Genomic_DNA"/>
</dbReference>
<evidence type="ECO:0000256" key="3">
    <source>
        <dbReference type="ARBA" id="ARBA00022801"/>
    </source>
</evidence>
<keyword evidence="4 5" id="KW-0460">Magnesium</keyword>
<protein>
    <submittedName>
        <fullName evidence="6">Myo-inositol-1(Or 4)-monophosphatase</fullName>
    </submittedName>
</protein>
<dbReference type="GO" id="GO:0008934">
    <property type="term" value="F:inositol monophosphate 1-phosphatase activity"/>
    <property type="evidence" value="ECO:0007669"/>
    <property type="project" value="TreeGrafter"/>
</dbReference>
<comment type="cofactor">
    <cofactor evidence="5">
        <name>Mg(2+)</name>
        <dbReference type="ChEBI" id="CHEBI:18420"/>
    </cofactor>
</comment>
<organism evidence="6 7">
    <name type="scientific">Thiohalomonas denitrificans</name>
    <dbReference type="NCBI Taxonomy" id="415747"/>
    <lineage>
        <taxon>Bacteria</taxon>
        <taxon>Pseudomonadati</taxon>
        <taxon>Pseudomonadota</taxon>
        <taxon>Gammaproteobacteria</taxon>
        <taxon>Thiohalomonadales</taxon>
        <taxon>Thiohalomonadaceae</taxon>
        <taxon>Thiohalomonas</taxon>
    </lineage>
</organism>
<dbReference type="InterPro" id="IPR020550">
    <property type="entry name" value="Inositol_monophosphatase_CS"/>
</dbReference>
<dbReference type="InterPro" id="IPR000760">
    <property type="entry name" value="Inositol_monophosphatase-like"/>
</dbReference>
<feature type="binding site" evidence="5">
    <location>
        <position position="88"/>
    </location>
    <ligand>
        <name>Mg(2+)</name>
        <dbReference type="ChEBI" id="CHEBI:18420"/>
        <label>1</label>
        <note>catalytic</note>
    </ligand>
</feature>
<dbReference type="STRING" id="415747.SAMN03097708_00979"/>
<feature type="binding site" evidence="5">
    <location>
        <position position="64"/>
    </location>
    <ligand>
        <name>Mg(2+)</name>
        <dbReference type="ChEBI" id="CHEBI:18420"/>
        <label>1</label>
        <note>catalytic</note>
    </ligand>
</feature>
<dbReference type="PANTHER" id="PTHR20854">
    <property type="entry name" value="INOSITOL MONOPHOSPHATASE"/>
    <property type="match status" value="1"/>
</dbReference>
<name>A0A1G5PY47_9GAMM</name>
<dbReference type="PROSITE" id="PS00629">
    <property type="entry name" value="IMP_1"/>
    <property type="match status" value="1"/>
</dbReference>
<evidence type="ECO:0000256" key="2">
    <source>
        <dbReference type="ARBA" id="ARBA00022723"/>
    </source>
</evidence>
<evidence type="ECO:0000313" key="6">
    <source>
        <dbReference type="EMBL" id="SCZ54494.1"/>
    </source>
</evidence>
<dbReference type="GO" id="GO:0046854">
    <property type="term" value="P:phosphatidylinositol phosphate biosynthetic process"/>
    <property type="evidence" value="ECO:0007669"/>
    <property type="project" value="InterPro"/>
</dbReference>
<dbReference type="GO" id="GO:0046872">
    <property type="term" value="F:metal ion binding"/>
    <property type="evidence" value="ECO:0007669"/>
    <property type="project" value="UniProtKB-KW"/>
</dbReference>
<reference evidence="6 7" key="1">
    <citation type="submission" date="2016-10" db="EMBL/GenBank/DDBJ databases">
        <authorList>
            <person name="de Groot N.N."/>
        </authorList>
    </citation>
    <scope>NUCLEOTIDE SEQUENCE [LARGE SCALE GENOMIC DNA]</scope>
    <source>
        <strain evidence="6 7">HLD2</strain>
    </source>
</reference>
<keyword evidence="2 5" id="KW-0479">Metal-binding</keyword>
<dbReference type="PRINTS" id="PR00377">
    <property type="entry name" value="IMPHPHTASES"/>
</dbReference>
<feature type="binding site" evidence="5">
    <location>
        <position position="210"/>
    </location>
    <ligand>
        <name>Mg(2+)</name>
        <dbReference type="ChEBI" id="CHEBI:18420"/>
        <label>1</label>
        <note>catalytic</note>
    </ligand>
</feature>
<dbReference type="Proteomes" id="UP000199648">
    <property type="component" value="Unassembled WGS sequence"/>
</dbReference>
<keyword evidence="3" id="KW-0378">Hydrolase</keyword>
<comment type="similarity">
    <text evidence="1">Belongs to the inositol monophosphatase superfamily.</text>
</comment>
<dbReference type="Pfam" id="PF00459">
    <property type="entry name" value="Inositol_P"/>
    <property type="match status" value="1"/>
</dbReference>
<evidence type="ECO:0000256" key="1">
    <source>
        <dbReference type="ARBA" id="ARBA00009759"/>
    </source>
</evidence>
<dbReference type="Gene3D" id="3.40.190.80">
    <property type="match status" value="1"/>
</dbReference>
<dbReference type="PANTHER" id="PTHR20854:SF4">
    <property type="entry name" value="INOSITOL-1-MONOPHOSPHATASE-RELATED"/>
    <property type="match status" value="1"/>
</dbReference>
<gene>
    <name evidence="6" type="ORF">SAMN03097708_00979</name>
</gene>
<dbReference type="PROSITE" id="PS00630">
    <property type="entry name" value="IMP_2"/>
    <property type="match status" value="1"/>
</dbReference>
<accession>A0A1G5PY47</accession>
<dbReference type="CDD" id="cd01637">
    <property type="entry name" value="IMPase_like"/>
    <property type="match status" value="1"/>
</dbReference>
<dbReference type="SUPFAM" id="SSF56655">
    <property type="entry name" value="Carbohydrate phosphatase"/>
    <property type="match status" value="1"/>
</dbReference>